<evidence type="ECO:0000256" key="1">
    <source>
        <dbReference type="SAM" id="MobiDB-lite"/>
    </source>
</evidence>
<dbReference type="Proteomes" id="UP000799640">
    <property type="component" value="Unassembled WGS sequence"/>
</dbReference>
<name>A0A6G1I7E9_9PEZI</name>
<dbReference type="EMBL" id="ML996688">
    <property type="protein sequence ID" value="KAF2404233.1"/>
    <property type="molecule type" value="Genomic_DNA"/>
</dbReference>
<organism evidence="2 3">
    <name type="scientific">Trichodelitschia bisporula</name>
    <dbReference type="NCBI Taxonomy" id="703511"/>
    <lineage>
        <taxon>Eukaryota</taxon>
        <taxon>Fungi</taxon>
        <taxon>Dikarya</taxon>
        <taxon>Ascomycota</taxon>
        <taxon>Pezizomycotina</taxon>
        <taxon>Dothideomycetes</taxon>
        <taxon>Dothideomycetes incertae sedis</taxon>
        <taxon>Phaeotrichales</taxon>
        <taxon>Phaeotrichaceae</taxon>
        <taxon>Trichodelitschia</taxon>
    </lineage>
</organism>
<sequence length="180" mass="19977">MGADQSKPLGEPTQHVFASETPTRFSGELVNKLQESTQSDGTRSADLELKIQSRVAAELERLADEEALRVAETISKADSGSSSDTSVSLLDKVTGEAAEKERRAQLSNGSVTKEIEALKQKLAHRKKLDKVDPAVESAKEELVLCLRLNDRRPLDCWKEKEAFKKAVARLEQDFVDRTLR</sequence>
<keyword evidence="3" id="KW-1185">Reference proteome</keyword>
<evidence type="ECO:0000313" key="3">
    <source>
        <dbReference type="Proteomes" id="UP000799640"/>
    </source>
</evidence>
<dbReference type="OrthoDB" id="5544375at2759"/>
<dbReference type="AlphaFoldDB" id="A0A6G1I7E9"/>
<accession>A0A6G1I7E9</accession>
<evidence type="ECO:0000313" key="2">
    <source>
        <dbReference type="EMBL" id="KAF2404233.1"/>
    </source>
</evidence>
<gene>
    <name evidence="2" type="ORF">EJ06DRAFT_518687</name>
</gene>
<proteinExistence type="predicted"/>
<dbReference type="InterPro" id="IPR012471">
    <property type="entry name" value="DUF1690"/>
</dbReference>
<reference evidence="2" key="1">
    <citation type="journal article" date="2020" name="Stud. Mycol.">
        <title>101 Dothideomycetes genomes: a test case for predicting lifestyles and emergence of pathogens.</title>
        <authorList>
            <person name="Haridas S."/>
            <person name="Albert R."/>
            <person name="Binder M."/>
            <person name="Bloem J."/>
            <person name="Labutti K."/>
            <person name="Salamov A."/>
            <person name="Andreopoulos B."/>
            <person name="Baker S."/>
            <person name="Barry K."/>
            <person name="Bills G."/>
            <person name="Bluhm B."/>
            <person name="Cannon C."/>
            <person name="Castanera R."/>
            <person name="Culley D."/>
            <person name="Daum C."/>
            <person name="Ezra D."/>
            <person name="Gonzalez J."/>
            <person name="Henrissat B."/>
            <person name="Kuo A."/>
            <person name="Liang C."/>
            <person name="Lipzen A."/>
            <person name="Lutzoni F."/>
            <person name="Magnuson J."/>
            <person name="Mondo S."/>
            <person name="Nolan M."/>
            <person name="Ohm R."/>
            <person name="Pangilinan J."/>
            <person name="Park H.-J."/>
            <person name="Ramirez L."/>
            <person name="Alfaro M."/>
            <person name="Sun H."/>
            <person name="Tritt A."/>
            <person name="Yoshinaga Y."/>
            <person name="Zwiers L.-H."/>
            <person name="Turgeon B."/>
            <person name="Goodwin S."/>
            <person name="Spatafora J."/>
            <person name="Crous P."/>
            <person name="Grigoriev I."/>
        </authorList>
    </citation>
    <scope>NUCLEOTIDE SEQUENCE</scope>
    <source>
        <strain evidence="2">CBS 262.69</strain>
    </source>
</reference>
<dbReference type="Pfam" id="PF07956">
    <property type="entry name" value="DUF1690"/>
    <property type="match status" value="1"/>
</dbReference>
<feature type="compositionally biased region" description="Polar residues" evidence="1">
    <location>
        <begin position="33"/>
        <end position="42"/>
    </location>
</feature>
<feature type="region of interest" description="Disordered" evidence="1">
    <location>
        <begin position="1"/>
        <end position="46"/>
    </location>
</feature>
<protein>
    <submittedName>
        <fullName evidence="2">DUF1690-domain-containing protein</fullName>
    </submittedName>
</protein>